<evidence type="ECO:0000259" key="9">
    <source>
        <dbReference type="Pfam" id="PF10502"/>
    </source>
</evidence>
<gene>
    <name evidence="10" type="ORF">OGATHE_002415</name>
</gene>
<evidence type="ECO:0000313" key="11">
    <source>
        <dbReference type="Proteomes" id="UP000788993"/>
    </source>
</evidence>
<comment type="subcellular location">
    <subcellularLocation>
        <location evidence="1 8">Mitochondrion inner membrane</location>
    </subcellularLocation>
</comment>
<dbReference type="GO" id="GO:0042720">
    <property type="term" value="C:mitochondrial inner membrane peptidase complex"/>
    <property type="evidence" value="ECO:0007669"/>
    <property type="project" value="TreeGrafter"/>
</dbReference>
<dbReference type="AlphaFoldDB" id="A0A9P8T7V8"/>
<evidence type="ECO:0000256" key="7">
    <source>
        <dbReference type="PIRSR" id="PIRSR600223-1"/>
    </source>
</evidence>
<evidence type="ECO:0000256" key="6">
    <source>
        <dbReference type="ARBA" id="ARBA00038445"/>
    </source>
</evidence>
<name>A0A9P8T7V8_9ASCO</name>
<dbReference type="InterPro" id="IPR000223">
    <property type="entry name" value="Pept_S26A_signal_pept_1"/>
</dbReference>
<comment type="similarity">
    <text evidence="6">Belongs to the peptidase S26 family. IMP1 subfamily.</text>
</comment>
<keyword evidence="11" id="KW-1185">Reference proteome</keyword>
<comment type="caution">
    <text evidence="10">The sequence shown here is derived from an EMBL/GenBank/DDBJ whole genome shotgun (WGS) entry which is preliminary data.</text>
</comment>
<dbReference type="SUPFAM" id="SSF51306">
    <property type="entry name" value="LexA/Signal peptidase"/>
    <property type="match status" value="1"/>
</dbReference>
<evidence type="ECO:0000256" key="5">
    <source>
        <dbReference type="ARBA" id="ARBA00023136"/>
    </source>
</evidence>
<sequence length="188" mass="20925">MNNLYSAGKVLSYTIRTVALLHIFSSNVFEVSDTTGESMLPTLAVVNDSAVVDKRYKYGRNVKMGDLIVARKPTEPSSLVTKRITGMPGDIILIDPSKNSLQRLSLENHDMQEITPIENSSYDNYVIVPKGHVWVTGDNLNASLDSRTYSVVPLAMIEGKLVYAWYLTGMLSMFTNSPRKLANTFVEE</sequence>
<accession>A0A9P8T7V8</accession>
<dbReference type="PRINTS" id="PR00727">
    <property type="entry name" value="LEADERPTASE"/>
</dbReference>
<proteinExistence type="inferred from homology"/>
<keyword evidence="3 8" id="KW-0378">Hydrolase</keyword>
<feature type="active site" evidence="7">
    <location>
        <position position="38"/>
    </location>
</feature>
<evidence type="ECO:0000256" key="3">
    <source>
        <dbReference type="ARBA" id="ARBA00022801"/>
    </source>
</evidence>
<dbReference type="PROSITE" id="PS00760">
    <property type="entry name" value="SPASE_I_2"/>
    <property type="match status" value="1"/>
</dbReference>
<dbReference type="EMBL" id="JAEUBD010000983">
    <property type="protein sequence ID" value="KAH3669603.1"/>
    <property type="molecule type" value="Genomic_DNA"/>
</dbReference>
<reference evidence="10" key="2">
    <citation type="submission" date="2021-01" db="EMBL/GenBank/DDBJ databases">
        <authorList>
            <person name="Schikora-Tamarit M.A."/>
        </authorList>
    </citation>
    <scope>NUCLEOTIDE SEQUENCE</scope>
    <source>
        <strain evidence="10">NCAIM Y.01608</strain>
    </source>
</reference>
<dbReference type="NCBIfam" id="TIGR02227">
    <property type="entry name" value="sigpep_I_bact"/>
    <property type="match status" value="1"/>
</dbReference>
<dbReference type="GO" id="GO:0004252">
    <property type="term" value="F:serine-type endopeptidase activity"/>
    <property type="evidence" value="ECO:0007669"/>
    <property type="project" value="InterPro"/>
</dbReference>
<evidence type="ECO:0000256" key="1">
    <source>
        <dbReference type="ARBA" id="ARBA00004273"/>
    </source>
</evidence>
<dbReference type="CDD" id="cd06530">
    <property type="entry name" value="S26_SPase_I"/>
    <property type="match status" value="1"/>
</dbReference>
<keyword evidence="4 8" id="KW-0496">Mitochondrion</keyword>
<dbReference type="InterPro" id="IPR019757">
    <property type="entry name" value="Pept_S26A_signal_pept_1_Lys-AS"/>
</dbReference>
<dbReference type="GO" id="GO:0006465">
    <property type="term" value="P:signal peptide processing"/>
    <property type="evidence" value="ECO:0007669"/>
    <property type="project" value="InterPro"/>
</dbReference>
<dbReference type="InterPro" id="IPR052064">
    <property type="entry name" value="Mito_IMP1_subunit"/>
</dbReference>
<dbReference type="InterPro" id="IPR036286">
    <property type="entry name" value="LexA/Signal_pep-like_sf"/>
</dbReference>
<dbReference type="PANTHER" id="PTHR12383">
    <property type="entry name" value="PROTEASE FAMILY S26 MITOCHONDRIAL INNER MEMBRANE PROTEASE-RELATED"/>
    <property type="match status" value="1"/>
</dbReference>
<evidence type="ECO:0000256" key="8">
    <source>
        <dbReference type="RuleBase" id="RU362041"/>
    </source>
</evidence>
<evidence type="ECO:0000256" key="2">
    <source>
        <dbReference type="ARBA" id="ARBA00022792"/>
    </source>
</evidence>
<protein>
    <recommendedName>
        <fullName evidence="8">Mitochondrial inner membrane protease subunit</fullName>
        <ecNumber evidence="8">3.4.21.-</ecNumber>
    </recommendedName>
</protein>
<feature type="active site" evidence="7">
    <location>
        <position position="82"/>
    </location>
</feature>
<evidence type="ECO:0000313" key="10">
    <source>
        <dbReference type="EMBL" id="KAH3669603.1"/>
    </source>
</evidence>
<dbReference type="Gene3D" id="2.10.109.10">
    <property type="entry name" value="Umud Fragment, subunit A"/>
    <property type="match status" value="1"/>
</dbReference>
<dbReference type="PANTHER" id="PTHR12383:SF16">
    <property type="entry name" value="MITOCHONDRIAL INNER MEMBRANE PROTEASE SUBUNIT 1"/>
    <property type="match status" value="1"/>
</dbReference>
<dbReference type="InterPro" id="IPR019533">
    <property type="entry name" value="Peptidase_S26"/>
</dbReference>
<keyword evidence="5" id="KW-0472">Membrane</keyword>
<organism evidence="10 11">
    <name type="scientific">Ogataea polymorpha</name>
    <dbReference type="NCBI Taxonomy" id="460523"/>
    <lineage>
        <taxon>Eukaryota</taxon>
        <taxon>Fungi</taxon>
        <taxon>Dikarya</taxon>
        <taxon>Ascomycota</taxon>
        <taxon>Saccharomycotina</taxon>
        <taxon>Pichiomycetes</taxon>
        <taxon>Pichiales</taxon>
        <taxon>Pichiaceae</taxon>
        <taxon>Ogataea</taxon>
    </lineage>
</organism>
<keyword evidence="8" id="KW-0645">Protease</keyword>
<dbReference type="Proteomes" id="UP000788993">
    <property type="component" value="Unassembled WGS sequence"/>
</dbReference>
<dbReference type="GO" id="GO:0006627">
    <property type="term" value="P:protein processing involved in protein targeting to mitochondrion"/>
    <property type="evidence" value="ECO:0007669"/>
    <property type="project" value="TreeGrafter"/>
</dbReference>
<dbReference type="Pfam" id="PF10502">
    <property type="entry name" value="Peptidase_S26"/>
    <property type="match status" value="1"/>
</dbReference>
<reference evidence="10" key="1">
    <citation type="journal article" date="2021" name="Open Biol.">
        <title>Shared evolutionary footprints suggest mitochondrial oxidative damage underlies multiple complex I losses in fungi.</title>
        <authorList>
            <person name="Schikora-Tamarit M.A."/>
            <person name="Marcet-Houben M."/>
            <person name="Nosek J."/>
            <person name="Gabaldon T."/>
        </authorList>
    </citation>
    <scope>NUCLEOTIDE SEQUENCE</scope>
    <source>
        <strain evidence="10">NCAIM Y.01608</strain>
    </source>
</reference>
<evidence type="ECO:0000256" key="4">
    <source>
        <dbReference type="ARBA" id="ARBA00023128"/>
    </source>
</evidence>
<dbReference type="EC" id="3.4.21.-" evidence="8"/>
<keyword evidence="2 8" id="KW-0999">Mitochondrion inner membrane</keyword>
<feature type="domain" description="Peptidase S26" evidence="9">
    <location>
        <begin position="14"/>
        <end position="165"/>
    </location>
</feature>